<evidence type="ECO:0000256" key="13">
    <source>
        <dbReference type="ARBA" id="ARBA00023273"/>
    </source>
</evidence>
<dbReference type="GO" id="GO:0005929">
    <property type="term" value="C:cilium"/>
    <property type="evidence" value="ECO:0007669"/>
    <property type="project" value="UniProtKB-SubCell"/>
</dbReference>
<evidence type="ECO:0000256" key="5">
    <source>
        <dbReference type="ARBA" id="ARBA00022701"/>
    </source>
</evidence>
<name>A0AAV4FCJ0_9GAST</name>
<keyword evidence="13" id="KW-0966">Cell projection</keyword>
<dbReference type="Pfam" id="PF12774">
    <property type="entry name" value="AAA_6"/>
    <property type="match status" value="2"/>
</dbReference>
<keyword evidence="8" id="KW-0243">Dynein</keyword>
<dbReference type="GO" id="GO:0007018">
    <property type="term" value="P:microtubule-based movement"/>
    <property type="evidence" value="ECO:0007669"/>
    <property type="project" value="InterPro"/>
</dbReference>
<dbReference type="Pfam" id="PF12775">
    <property type="entry name" value="AAA_7"/>
    <property type="match status" value="1"/>
</dbReference>
<dbReference type="FunFam" id="3.40.50.300:FF:000063">
    <property type="entry name" value="dynein heavy chain 6, axonemal"/>
    <property type="match status" value="1"/>
</dbReference>
<keyword evidence="4" id="KW-0963">Cytoplasm</keyword>
<keyword evidence="6" id="KW-0547">Nucleotide-binding</keyword>
<dbReference type="GO" id="GO:0005524">
    <property type="term" value="F:ATP binding"/>
    <property type="evidence" value="ECO:0007669"/>
    <property type="project" value="UniProtKB-KW"/>
</dbReference>
<dbReference type="PANTHER" id="PTHR22878:SF68">
    <property type="entry name" value="DYNEIN HEAVY CHAIN 6, AXONEMAL-LIKE"/>
    <property type="match status" value="1"/>
</dbReference>
<evidence type="ECO:0000256" key="11">
    <source>
        <dbReference type="ARBA" id="ARBA00023175"/>
    </source>
</evidence>
<evidence type="ECO:0000256" key="4">
    <source>
        <dbReference type="ARBA" id="ARBA00022490"/>
    </source>
</evidence>
<evidence type="ECO:0000256" key="6">
    <source>
        <dbReference type="ARBA" id="ARBA00022741"/>
    </source>
</evidence>
<keyword evidence="7" id="KW-0067">ATP-binding</keyword>
<feature type="domain" description="Dynein heavy chain AAA 5 extension" evidence="15">
    <location>
        <begin position="419"/>
        <end position="521"/>
    </location>
</feature>
<comment type="caution">
    <text evidence="16">The sequence shown here is derived from an EMBL/GenBank/DDBJ whole genome shotgun (WGS) entry which is preliminary data.</text>
</comment>
<keyword evidence="9" id="KW-0175">Coiled coil</keyword>
<evidence type="ECO:0000256" key="3">
    <source>
        <dbReference type="ARBA" id="ARBA00008887"/>
    </source>
</evidence>
<dbReference type="Gene3D" id="3.40.50.300">
    <property type="entry name" value="P-loop containing nucleotide triphosphate hydrolases"/>
    <property type="match status" value="3"/>
</dbReference>
<evidence type="ECO:0000256" key="10">
    <source>
        <dbReference type="ARBA" id="ARBA00023069"/>
    </source>
</evidence>
<dbReference type="InterPro" id="IPR035699">
    <property type="entry name" value="AAA_6"/>
</dbReference>
<dbReference type="PANTHER" id="PTHR22878">
    <property type="entry name" value="DYNEIN HEAVY CHAIN 6, AXONEMAL-LIKE-RELATED"/>
    <property type="match status" value="1"/>
</dbReference>
<dbReference type="GO" id="GO:0045505">
    <property type="term" value="F:dynein intermediate chain binding"/>
    <property type="evidence" value="ECO:0007669"/>
    <property type="project" value="InterPro"/>
</dbReference>
<dbReference type="GO" id="GO:0005874">
    <property type="term" value="C:microtubule"/>
    <property type="evidence" value="ECO:0007669"/>
    <property type="project" value="UniProtKB-KW"/>
</dbReference>
<evidence type="ECO:0000313" key="16">
    <source>
        <dbReference type="EMBL" id="GFR70586.1"/>
    </source>
</evidence>
<gene>
    <name evidence="16" type="ORF">ElyMa_002076100</name>
</gene>
<dbReference type="FunFam" id="1.10.8.710:FF:000001">
    <property type="entry name" value="Dynein axonemal heavy chain 2"/>
    <property type="match status" value="1"/>
</dbReference>
<keyword evidence="10" id="KW-0969">Cilium</keyword>
<dbReference type="Pfam" id="PF17852">
    <property type="entry name" value="Dynein_AAA_lid"/>
    <property type="match status" value="1"/>
</dbReference>
<dbReference type="InterPro" id="IPR041466">
    <property type="entry name" value="Dynein_AAA5_ext"/>
</dbReference>
<evidence type="ECO:0000256" key="2">
    <source>
        <dbReference type="ARBA" id="ARBA00004245"/>
    </source>
</evidence>
<dbReference type="GO" id="GO:0051959">
    <property type="term" value="F:dynein light intermediate chain binding"/>
    <property type="evidence" value="ECO:0007669"/>
    <property type="project" value="InterPro"/>
</dbReference>
<proteinExistence type="inferred from homology"/>
<dbReference type="EMBL" id="BMAT01004223">
    <property type="protein sequence ID" value="GFR70586.1"/>
    <property type="molecule type" value="Genomic_DNA"/>
</dbReference>
<reference evidence="16 17" key="1">
    <citation type="journal article" date="2021" name="Elife">
        <title>Chloroplast acquisition without the gene transfer in kleptoplastic sea slugs, Plakobranchus ocellatus.</title>
        <authorList>
            <person name="Maeda T."/>
            <person name="Takahashi S."/>
            <person name="Yoshida T."/>
            <person name="Shimamura S."/>
            <person name="Takaki Y."/>
            <person name="Nagai Y."/>
            <person name="Toyoda A."/>
            <person name="Suzuki Y."/>
            <person name="Arimoto A."/>
            <person name="Ishii H."/>
            <person name="Satoh N."/>
            <person name="Nishiyama T."/>
            <person name="Hasebe M."/>
            <person name="Maruyama T."/>
            <person name="Minagawa J."/>
            <person name="Obokata J."/>
            <person name="Shigenobu S."/>
        </authorList>
    </citation>
    <scope>NUCLEOTIDE SEQUENCE [LARGE SCALE GENOMIC DNA]</scope>
</reference>
<evidence type="ECO:0000256" key="9">
    <source>
        <dbReference type="ARBA" id="ARBA00023054"/>
    </source>
</evidence>
<feature type="domain" description="Dynein heavy chain hydrolytic ATP-binding dynein motor region" evidence="14">
    <location>
        <begin position="113"/>
        <end position="239"/>
    </location>
</feature>
<organism evidence="16 17">
    <name type="scientific">Elysia marginata</name>
    <dbReference type="NCBI Taxonomy" id="1093978"/>
    <lineage>
        <taxon>Eukaryota</taxon>
        <taxon>Metazoa</taxon>
        <taxon>Spiralia</taxon>
        <taxon>Lophotrochozoa</taxon>
        <taxon>Mollusca</taxon>
        <taxon>Gastropoda</taxon>
        <taxon>Heterobranchia</taxon>
        <taxon>Euthyneura</taxon>
        <taxon>Panpulmonata</taxon>
        <taxon>Sacoglossa</taxon>
        <taxon>Placobranchoidea</taxon>
        <taxon>Plakobranchidae</taxon>
        <taxon>Elysia</taxon>
    </lineage>
</organism>
<accession>A0AAV4FCJ0</accession>
<dbReference type="InterPro" id="IPR026983">
    <property type="entry name" value="DHC"/>
</dbReference>
<dbReference type="Proteomes" id="UP000762676">
    <property type="component" value="Unassembled WGS sequence"/>
</dbReference>
<evidence type="ECO:0000259" key="15">
    <source>
        <dbReference type="Pfam" id="PF17852"/>
    </source>
</evidence>
<comment type="subcellular location">
    <subcellularLocation>
        <location evidence="1">Cell projection</location>
        <location evidence="1">Cilium</location>
    </subcellularLocation>
    <subcellularLocation>
        <location evidence="2">Cytoplasm</location>
        <location evidence="2">Cytoskeleton</location>
    </subcellularLocation>
</comment>
<protein>
    <submittedName>
        <fullName evidence="16">Dynein heavy chain 6, axonemal</fullName>
    </submittedName>
</protein>
<evidence type="ECO:0000256" key="8">
    <source>
        <dbReference type="ARBA" id="ARBA00023017"/>
    </source>
</evidence>
<dbReference type="Gene3D" id="1.20.58.1120">
    <property type="match status" value="1"/>
</dbReference>
<keyword evidence="5" id="KW-0493">Microtubule</keyword>
<comment type="similarity">
    <text evidence="3">Belongs to the dynein heavy chain family.</text>
</comment>
<keyword evidence="11" id="KW-0505">Motor protein</keyword>
<evidence type="ECO:0000256" key="12">
    <source>
        <dbReference type="ARBA" id="ARBA00023212"/>
    </source>
</evidence>
<dbReference type="SUPFAM" id="SSF52540">
    <property type="entry name" value="P-loop containing nucleoside triphosphate hydrolases"/>
    <property type="match status" value="1"/>
</dbReference>
<feature type="domain" description="Dynein heavy chain hydrolytic ATP-binding dynein motor region" evidence="14">
    <location>
        <begin position="245"/>
        <end position="341"/>
    </location>
</feature>
<evidence type="ECO:0000259" key="14">
    <source>
        <dbReference type="Pfam" id="PF12774"/>
    </source>
</evidence>
<sequence length="639" mass="72445">MGNLLSFESFTIPPIDSFTHSSMVILTISQLQWCRDVTEILEGDFDRLEAMREFEQKSFSQTRTTELYGDDKIVYSFQVDQVSSFEWQKQLRYYWDPELDNCVVRMSNSLYEYGYEYLGASPRLVITPLTDRCYLCLMGALQLDLGGAPAGPAGTGKTETTKDLAKSLAKQCVVFNCSDGLDYKMMGGFFSGLAQSGAWCCFDEFNRINIEVLSVIAQQLITIRNAKAQRTTTSTLNNQGNEIQSLIAEVILYSEGFESSKGLAQKMTQMYKLCSEQLSQQDHYDFGMRAVKSVLVMAGSLKRQNPDKAEDVVLIRALRDSNLPKFLAQDALLFQILADTLANLHKEDLGVEFYQPVHTFVLNPKAISMEELYGGVDKLTMEWKDGLMGLTVRHAVQDTSEDHQWIVCDGPVDALWIENMNTVDISKVVTLCKLLEALIFPTRGGLDMNLELVSASAVASSICWWPRRWSVGGNLTENYWDQFDTFVRTQFDDMGEAKLPAAGDLWSYYVDYEARRMDTWEKIVPPFKYNRDGSFFEMLVPTIDTVRFGYILEKLLSVRRSVLYTGGTGVGKSVIARGLLEGIAERQNYVPVFINFSAQTGSMRTQEMIESKLEKRRKNVLGEYTEKDGDGERVREIER</sequence>
<evidence type="ECO:0000313" key="17">
    <source>
        <dbReference type="Proteomes" id="UP000762676"/>
    </source>
</evidence>
<dbReference type="InterPro" id="IPR027417">
    <property type="entry name" value="P-loop_NTPase"/>
</dbReference>
<keyword evidence="17" id="KW-1185">Reference proteome</keyword>
<evidence type="ECO:0000256" key="1">
    <source>
        <dbReference type="ARBA" id="ARBA00004138"/>
    </source>
</evidence>
<dbReference type="GO" id="GO:0030286">
    <property type="term" value="C:dynein complex"/>
    <property type="evidence" value="ECO:0007669"/>
    <property type="project" value="UniProtKB-KW"/>
</dbReference>
<evidence type="ECO:0000256" key="7">
    <source>
        <dbReference type="ARBA" id="ARBA00022840"/>
    </source>
</evidence>
<dbReference type="AlphaFoldDB" id="A0AAV4FCJ0"/>
<keyword evidence="12" id="KW-0206">Cytoskeleton</keyword>